<evidence type="ECO:0000259" key="4">
    <source>
        <dbReference type="PROSITE" id="PS50118"/>
    </source>
</evidence>
<dbReference type="SMART" id="SM00398">
    <property type="entry name" value="HMG"/>
    <property type="match status" value="2"/>
</dbReference>
<dbReference type="InterPro" id="IPR036910">
    <property type="entry name" value="HMG_box_dom_sf"/>
</dbReference>
<organism evidence="5 6">
    <name type="scientific">Phycomyces blakesleeanus</name>
    <dbReference type="NCBI Taxonomy" id="4837"/>
    <lineage>
        <taxon>Eukaryota</taxon>
        <taxon>Fungi</taxon>
        <taxon>Fungi incertae sedis</taxon>
        <taxon>Mucoromycota</taxon>
        <taxon>Mucoromycotina</taxon>
        <taxon>Mucoromycetes</taxon>
        <taxon>Mucorales</taxon>
        <taxon>Phycomycetaceae</taxon>
        <taxon>Phycomyces</taxon>
    </lineage>
</organism>
<gene>
    <name evidence="5" type="ORF">J3Q64DRAFT_1607911</name>
</gene>
<dbReference type="PANTHER" id="PTHR48112">
    <property type="entry name" value="HIGH MOBILITY GROUP PROTEIN DSP1"/>
    <property type="match status" value="1"/>
</dbReference>
<dbReference type="InterPro" id="IPR009071">
    <property type="entry name" value="HMG_box_dom"/>
</dbReference>
<proteinExistence type="predicted"/>
<feature type="non-terminal residue" evidence="5">
    <location>
        <position position="287"/>
    </location>
</feature>
<dbReference type="SUPFAM" id="SSF47095">
    <property type="entry name" value="HMG-box"/>
    <property type="match status" value="2"/>
</dbReference>
<dbReference type="Gene3D" id="1.10.30.10">
    <property type="entry name" value="High mobility group box domain"/>
    <property type="match status" value="2"/>
</dbReference>
<evidence type="ECO:0000256" key="1">
    <source>
        <dbReference type="ARBA" id="ARBA00023125"/>
    </source>
</evidence>
<feature type="non-terminal residue" evidence="5">
    <location>
        <position position="1"/>
    </location>
</feature>
<reference evidence="5 6" key="1">
    <citation type="submission" date="2024-04" db="EMBL/GenBank/DDBJ databases">
        <title>Symmetric and asymmetric DNA N6-adenine methylation regulates different biological responses in Mucorales.</title>
        <authorList>
            <consortium name="Lawrence Berkeley National Laboratory"/>
            <person name="Lax C."/>
            <person name="Mondo S.J."/>
            <person name="Osorio-Concepcion M."/>
            <person name="Muszewska A."/>
            <person name="Corrochano-Luque M."/>
            <person name="Gutierrez G."/>
            <person name="Riley R."/>
            <person name="Lipzen A."/>
            <person name="Guo J."/>
            <person name="Hundley H."/>
            <person name="Amirebrahimi M."/>
            <person name="Ng V."/>
            <person name="Lorenzo-Gutierrez D."/>
            <person name="Binder U."/>
            <person name="Yang J."/>
            <person name="Song Y."/>
            <person name="Canovas D."/>
            <person name="Navarro E."/>
            <person name="Freitag M."/>
            <person name="Gabaldon T."/>
            <person name="Grigoriev I.V."/>
            <person name="Corrochano L.M."/>
            <person name="Nicolas F.E."/>
            <person name="Garre V."/>
        </authorList>
    </citation>
    <scope>NUCLEOTIDE SEQUENCE [LARGE SCALE GENOMIC DNA]</scope>
    <source>
        <strain evidence="5 6">L51</strain>
    </source>
</reference>
<evidence type="ECO:0000313" key="5">
    <source>
        <dbReference type="EMBL" id="KAL0093079.1"/>
    </source>
</evidence>
<feature type="DNA-binding region" description="HMG box" evidence="2">
    <location>
        <begin position="195"/>
        <end position="263"/>
    </location>
</feature>
<dbReference type="InterPro" id="IPR050342">
    <property type="entry name" value="HMGB"/>
</dbReference>
<evidence type="ECO:0000256" key="2">
    <source>
        <dbReference type="PROSITE-ProRule" id="PRU00267"/>
    </source>
</evidence>
<dbReference type="PANTHER" id="PTHR48112:SF15">
    <property type="entry name" value="HMG BOX DOMAIN-CONTAINING PROTEIN"/>
    <property type="match status" value="1"/>
</dbReference>
<keyword evidence="6" id="KW-1185">Reference proteome</keyword>
<dbReference type="PROSITE" id="PS50118">
    <property type="entry name" value="HMG_BOX_2"/>
    <property type="match status" value="2"/>
</dbReference>
<dbReference type="Proteomes" id="UP001448207">
    <property type="component" value="Unassembled WGS sequence"/>
</dbReference>
<name>A0ABR3BBT3_PHYBL</name>
<feature type="domain" description="HMG box" evidence="4">
    <location>
        <begin position="195"/>
        <end position="263"/>
    </location>
</feature>
<evidence type="ECO:0000313" key="6">
    <source>
        <dbReference type="Proteomes" id="UP001448207"/>
    </source>
</evidence>
<feature type="region of interest" description="Disordered" evidence="3">
    <location>
        <begin position="31"/>
        <end position="51"/>
    </location>
</feature>
<comment type="caution">
    <text evidence="5">The sequence shown here is derived from an EMBL/GenBank/DDBJ whole genome shotgun (WGS) entry which is preliminary data.</text>
</comment>
<keyword evidence="1 2" id="KW-0238">DNA-binding</keyword>
<feature type="DNA-binding region" description="HMG box" evidence="2">
    <location>
        <begin position="91"/>
        <end position="159"/>
    </location>
</feature>
<keyword evidence="2" id="KW-0539">Nucleus</keyword>
<evidence type="ECO:0000256" key="3">
    <source>
        <dbReference type="SAM" id="MobiDB-lite"/>
    </source>
</evidence>
<accession>A0ABR3BBT3</accession>
<dbReference type="Pfam" id="PF00505">
    <property type="entry name" value="HMG_box"/>
    <property type="match status" value="2"/>
</dbReference>
<protein>
    <submittedName>
        <fullName evidence="5">High mobility group box domain-containing protein</fullName>
    </submittedName>
</protein>
<sequence>DNLPDNLHFGLPYADFSQAQNLHNAVLNSPQMQQHPSSIHTSHLQDSHFSGLSSPYQSFPILQSAAAMQPPQLHQPTVDVTKDTLPEPTRVTRPPNAFLLFNKEMRKQLKDQNPTMKVAEISKEIGGRWKCLNQVDKDRYVAEAERLKDHQRALNPNAMYIRRSKAELVKAGHYTRPKMKNRQTGFRRDKNSSTPKHPLSAYMWYLTEVRPDTMRAYPGSTVGQISKLCADRWNTMSETEQMPWKTKAHADKERYAREMQVYAAQVDHPMGRGTRQKYRSAAAASAA</sequence>
<feature type="domain" description="HMG box" evidence="4">
    <location>
        <begin position="91"/>
        <end position="159"/>
    </location>
</feature>
<dbReference type="EMBL" id="JBCLYO010000002">
    <property type="protein sequence ID" value="KAL0093079.1"/>
    <property type="molecule type" value="Genomic_DNA"/>
</dbReference>
<dbReference type="CDD" id="cd01389">
    <property type="entry name" value="HMG-box_ROX1-like"/>
    <property type="match status" value="1"/>
</dbReference>